<evidence type="ECO:0000256" key="4">
    <source>
        <dbReference type="ARBA" id="ARBA00022692"/>
    </source>
</evidence>
<dbReference type="InterPro" id="IPR005614">
    <property type="entry name" value="NrfD-like"/>
</dbReference>
<reference evidence="8" key="1">
    <citation type="submission" date="2023-03" db="EMBL/GenBank/DDBJ databases">
        <title>Mesosutterella sp. nov. isolated from porcine feces.</title>
        <authorList>
            <person name="Yu S."/>
        </authorList>
    </citation>
    <scope>NUCLEOTIDE SEQUENCE</scope>
    <source>
        <strain evidence="8">AGMB02718</strain>
    </source>
</reference>
<keyword evidence="9" id="KW-1185">Reference proteome</keyword>
<comment type="similarity">
    <text evidence="2">Belongs to the NrfD family.</text>
</comment>
<evidence type="ECO:0000313" key="9">
    <source>
        <dbReference type="Proteomes" id="UP001165481"/>
    </source>
</evidence>
<evidence type="ECO:0000256" key="3">
    <source>
        <dbReference type="ARBA" id="ARBA00022475"/>
    </source>
</evidence>
<comment type="caution">
    <text evidence="8">The sequence shown here is derived from an EMBL/GenBank/DDBJ whole genome shotgun (WGS) entry which is preliminary data.</text>
</comment>
<dbReference type="Pfam" id="PF03916">
    <property type="entry name" value="NrfD"/>
    <property type="match status" value="1"/>
</dbReference>
<feature type="transmembrane region" description="Helical" evidence="7">
    <location>
        <begin position="87"/>
        <end position="113"/>
    </location>
</feature>
<keyword evidence="3" id="KW-1003">Cell membrane</keyword>
<dbReference type="InterPro" id="IPR052049">
    <property type="entry name" value="Electron_transfer_protein"/>
</dbReference>
<evidence type="ECO:0000256" key="2">
    <source>
        <dbReference type="ARBA" id="ARBA00008929"/>
    </source>
</evidence>
<evidence type="ECO:0000256" key="6">
    <source>
        <dbReference type="ARBA" id="ARBA00023136"/>
    </source>
</evidence>
<feature type="transmembrane region" description="Helical" evidence="7">
    <location>
        <begin position="265"/>
        <end position="290"/>
    </location>
</feature>
<sequence>MTDAGFLALTPQLAAAHWGWTIAFFLWFIGLSGMLMALFYFVRDRRFVLIAFASSVLGCLFVLSHLGRLTNLPFAVFHALADLSLNFGSWMLIGICLLALQALLTFLACLVLYGRFKKELAPALTKGRAAPLALAAVGVAVTVYSGFLLTQASGIAFWHTALIPVLWVLSGLACALAVWEFLGSRDKAALPRTARTAGIVIEAAELFALFALLHVALQYSSEGARAGAENLIRGEWSLMFWAGAVAAGIVLPLLLRLFGEKMKAAALLCAALALAGALFVRASILFSGYFDPLV</sequence>
<feature type="transmembrane region" description="Helical" evidence="7">
    <location>
        <begin position="239"/>
        <end position="258"/>
    </location>
</feature>
<dbReference type="EMBL" id="JAKZJU020000001">
    <property type="protein sequence ID" value="MDL2059810.1"/>
    <property type="molecule type" value="Genomic_DNA"/>
</dbReference>
<dbReference type="Gene3D" id="1.20.1630.10">
    <property type="entry name" value="Formate dehydrogenase/DMSO reductase domain"/>
    <property type="match status" value="1"/>
</dbReference>
<comment type="subcellular location">
    <subcellularLocation>
        <location evidence="1">Cell membrane</location>
        <topology evidence="1">Multi-pass membrane protein</topology>
    </subcellularLocation>
</comment>
<evidence type="ECO:0000313" key="8">
    <source>
        <dbReference type="EMBL" id="MDL2059810.1"/>
    </source>
</evidence>
<feature type="transmembrane region" description="Helical" evidence="7">
    <location>
        <begin position="199"/>
        <end position="219"/>
    </location>
</feature>
<accession>A0ABT7IN58</accession>
<keyword evidence="6 7" id="KW-0472">Membrane</keyword>
<evidence type="ECO:0000256" key="7">
    <source>
        <dbReference type="SAM" id="Phobius"/>
    </source>
</evidence>
<dbReference type="Proteomes" id="UP001165481">
    <property type="component" value="Unassembled WGS sequence"/>
</dbReference>
<proteinExistence type="inferred from homology"/>
<protein>
    <submittedName>
        <fullName evidence="8">Polysulfide reductase NrfD</fullName>
    </submittedName>
</protein>
<name>A0ABT7IN58_9BURK</name>
<feature type="transmembrane region" description="Helical" evidence="7">
    <location>
        <begin position="20"/>
        <end position="40"/>
    </location>
</feature>
<feature type="transmembrane region" description="Helical" evidence="7">
    <location>
        <begin position="47"/>
        <end position="67"/>
    </location>
</feature>
<feature type="transmembrane region" description="Helical" evidence="7">
    <location>
        <begin position="155"/>
        <end position="179"/>
    </location>
</feature>
<dbReference type="PANTHER" id="PTHR34856">
    <property type="entry name" value="PROTEIN NRFD"/>
    <property type="match status" value="1"/>
</dbReference>
<organism evidence="8 9">
    <name type="scientific">Mesosutterella faecium</name>
    <dbReference type="NCBI Taxonomy" id="2925194"/>
    <lineage>
        <taxon>Bacteria</taxon>
        <taxon>Pseudomonadati</taxon>
        <taxon>Pseudomonadota</taxon>
        <taxon>Betaproteobacteria</taxon>
        <taxon>Burkholderiales</taxon>
        <taxon>Sutterellaceae</taxon>
        <taxon>Mesosutterella</taxon>
    </lineage>
</organism>
<keyword evidence="5 7" id="KW-1133">Transmembrane helix</keyword>
<evidence type="ECO:0000256" key="1">
    <source>
        <dbReference type="ARBA" id="ARBA00004651"/>
    </source>
</evidence>
<dbReference type="PANTHER" id="PTHR34856:SF2">
    <property type="entry name" value="PROTEIN NRFD"/>
    <property type="match status" value="1"/>
</dbReference>
<dbReference type="RefSeq" id="WP_243376626.1">
    <property type="nucleotide sequence ID" value="NZ_JAKZJU020000001.1"/>
</dbReference>
<evidence type="ECO:0000256" key="5">
    <source>
        <dbReference type="ARBA" id="ARBA00022989"/>
    </source>
</evidence>
<keyword evidence="4 7" id="KW-0812">Transmembrane</keyword>
<feature type="transmembrane region" description="Helical" evidence="7">
    <location>
        <begin position="129"/>
        <end position="149"/>
    </location>
</feature>
<gene>
    <name evidence="8" type="primary">nrfD</name>
    <name evidence="8" type="ORF">MUN46_007695</name>
</gene>